<gene>
    <name evidence="4" type="ORF">Cvel_19516</name>
</gene>
<organism evidence="4">
    <name type="scientific">Chromera velia CCMP2878</name>
    <dbReference type="NCBI Taxonomy" id="1169474"/>
    <lineage>
        <taxon>Eukaryota</taxon>
        <taxon>Sar</taxon>
        <taxon>Alveolata</taxon>
        <taxon>Colpodellida</taxon>
        <taxon>Chromeraceae</taxon>
        <taxon>Chromera</taxon>
    </lineage>
</organism>
<dbReference type="EMBL" id="CDMZ01000760">
    <property type="protein sequence ID" value="CEM20962.1"/>
    <property type="molecule type" value="Genomic_DNA"/>
</dbReference>
<name>A0A0G4G0A7_9ALVE</name>
<dbReference type="VEuPathDB" id="CryptoDB:Cvel_19516"/>
<reference evidence="4" key="1">
    <citation type="submission" date="2014-11" db="EMBL/GenBank/DDBJ databases">
        <authorList>
            <person name="Otto D Thomas"/>
            <person name="Naeem Raeece"/>
        </authorList>
    </citation>
    <scope>NUCLEOTIDE SEQUENCE</scope>
</reference>
<dbReference type="SUPFAM" id="SSF50249">
    <property type="entry name" value="Nucleic acid-binding proteins"/>
    <property type="match status" value="1"/>
</dbReference>
<dbReference type="InterPro" id="IPR012340">
    <property type="entry name" value="NA-bd_OB-fold"/>
</dbReference>
<proteinExistence type="predicted"/>
<dbReference type="AlphaFoldDB" id="A0A0G4G0A7"/>
<dbReference type="Gene3D" id="2.40.50.140">
    <property type="entry name" value="Nucleic acid-binding proteins"/>
    <property type="match status" value="1"/>
</dbReference>
<dbReference type="InterPro" id="IPR014722">
    <property type="entry name" value="Rib_uL2_dom2"/>
</dbReference>
<dbReference type="GO" id="GO:0045901">
    <property type="term" value="P:positive regulation of translational elongation"/>
    <property type="evidence" value="ECO:0007669"/>
    <property type="project" value="InterPro"/>
</dbReference>
<dbReference type="GO" id="GO:0043022">
    <property type="term" value="F:ribosome binding"/>
    <property type="evidence" value="ECO:0007669"/>
    <property type="project" value="InterPro"/>
</dbReference>
<feature type="chain" id="PRO_5005189352" evidence="1">
    <location>
        <begin position="23"/>
        <end position="161"/>
    </location>
</feature>
<feature type="signal peptide" evidence="1">
    <location>
        <begin position="1"/>
        <end position="22"/>
    </location>
</feature>
<dbReference type="GO" id="GO:0003746">
    <property type="term" value="F:translation elongation factor activity"/>
    <property type="evidence" value="ECO:0007669"/>
    <property type="project" value="InterPro"/>
</dbReference>
<dbReference type="Gene3D" id="2.30.30.30">
    <property type="match status" value="1"/>
</dbReference>
<dbReference type="PANTHER" id="PTHR11673">
    <property type="entry name" value="TRANSLATION INITIATION FACTOR 5A FAMILY MEMBER"/>
    <property type="match status" value="1"/>
</dbReference>
<protein>
    <submittedName>
        <fullName evidence="4">Uncharacterized protein</fullName>
    </submittedName>
</protein>
<dbReference type="InterPro" id="IPR001884">
    <property type="entry name" value="IF5A-like"/>
</dbReference>
<dbReference type="Pfam" id="PF01287">
    <property type="entry name" value="eIF-5a"/>
    <property type="match status" value="1"/>
</dbReference>
<dbReference type="GO" id="GO:0045905">
    <property type="term" value="P:positive regulation of translational termination"/>
    <property type="evidence" value="ECO:0007669"/>
    <property type="project" value="InterPro"/>
</dbReference>
<evidence type="ECO:0000259" key="2">
    <source>
        <dbReference type="Pfam" id="PF01287"/>
    </source>
</evidence>
<feature type="domain" description="Translation initiation factor 5A C-terminal" evidence="2">
    <location>
        <begin position="90"/>
        <end position="145"/>
    </location>
</feature>
<dbReference type="SUPFAM" id="SSF50104">
    <property type="entry name" value="Translation proteins SH3-like domain"/>
    <property type="match status" value="1"/>
</dbReference>
<evidence type="ECO:0000259" key="3">
    <source>
        <dbReference type="Pfam" id="PF21485"/>
    </source>
</evidence>
<feature type="domain" description="Translation initiation factor 5A-like N-terminal" evidence="3">
    <location>
        <begin position="30"/>
        <end position="80"/>
    </location>
</feature>
<evidence type="ECO:0000256" key="1">
    <source>
        <dbReference type="SAM" id="SignalP"/>
    </source>
</evidence>
<sequence length="161" mass="17899">MTSLSLFVSLVLVGTLVYPGNASPEPLGKPCSELEVGDYIILRDRPTRLTEVSSTGSRVSIVGEQVFTGERAEDTCPADHRYYRPEMVENEYQVIDYEGGMLDLMDDDGETFNLMVDRPVDANILEEIQEAVSSGDGDVYVTVLERQADGQQRPVSFRVEE</sequence>
<dbReference type="Pfam" id="PF21485">
    <property type="entry name" value="IF5A-like_N"/>
    <property type="match status" value="1"/>
</dbReference>
<evidence type="ECO:0000313" key="4">
    <source>
        <dbReference type="EMBL" id="CEM20962.1"/>
    </source>
</evidence>
<dbReference type="InterPro" id="IPR020189">
    <property type="entry name" value="IF5A_C"/>
</dbReference>
<dbReference type="InterPro" id="IPR048670">
    <property type="entry name" value="IF5A-like_N"/>
</dbReference>
<dbReference type="PhylomeDB" id="A0A0G4G0A7"/>
<keyword evidence="1" id="KW-0732">Signal</keyword>
<dbReference type="GO" id="GO:0003723">
    <property type="term" value="F:RNA binding"/>
    <property type="evidence" value="ECO:0007669"/>
    <property type="project" value="InterPro"/>
</dbReference>
<dbReference type="InterPro" id="IPR008991">
    <property type="entry name" value="Translation_prot_SH3-like_sf"/>
</dbReference>
<accession>A0A0G4G0A7</accession>